<dbReference type="GO" id="GO:0006351">
    <property type="term" value="P:DNA-templated transcription"/>
    <property type="evidence" value="ECO:0007669"/>
    <property type="project" value="InterPro"/>
</dbReference>
<accession>A0A2V0RIS6</accession>
<organism evidence="2">
    <name type="scientific">viral metagenome</name>
    <dbReference type="NCBI Taxonomy" id="1070528"/>
    <lineage>
        <taxon>unclassified sequences</taxon>
        <taxon>metagenomes</taxon>
        <taxon>organismal metagenomes</taxon>
    </lineage>
</organism>
<reference evidence="2" key="1">
    <citation type="submission" date="2017-04" db="EMBL/GenBank/DDBJ databases">
        <title>Unveiling RNA virosphere associated with marine microorganisms.</title>
        <authorList>
            <person name="Urayama S."/>
            <person name="Takaki Y."/>
            <person name="Nishi S."/>
            <person name="Yoshida Y."/>
            <person name="Deguchi S."/>
            <person name="Takai K."/>
            <person name="Nunoura T."/>
        </authorList>
    </citation>
    <scope>NUCLEOTIDE SEQUENCE</scope>
</reference>
<dbReference type="InterPro" id="IPR001205">
    <property type="entry name" value="RNA-dir_pol_C"/>
</dbReference>
<dbReference type="Pfam" id="PF00680">
    <property type="entry name" value="RdRP_1"/>
    <property type="match status" value="1"/>
</dbReference>
<comment type="caution">
    <text evidence="2">The sequence shown here is derived from an EMBL/GenBank/DDBJ whole genome shotgun (WGS) entry which is preliminary data.</text>
</comment>
<protein>
    <submittedName>
        <fullName evidence="2">RdRp</fullName>
    </submittedName>
</protein>
<evidence type="ECO:0000313" key="2">
    <source>
        <dbReference type="EMBL" id="GBH22678.1"/>
    </source>
</evidence>
<dbReference type="GO" id="GO:0003723">
    <property type="term" value="F:RNA binding"/>
    <property type="evidence" value="ECO:0007669"/>
    <property type="project" value="InterPro"/>
</dbReference>
<feature type="domain" description="RNA-directed RNA polymerase C-terminal" evidence="1">
    <location>
        <begin position="174"/>
        <end position="370"/>
    </location>
</feature>
<evidence type="ECO:0000259" key="1">
    <source>
        <dbReference type="Pfam" id="PF00680"/>
    </source>
</evidence>
<dbReference type="SUPFAM" id="SSF56672">
    <property type="entry name" value="DNA/RNA polymerases"/>
    <property type="match status" value="1"/>
</dbReference>
<proteinExistence type="predicted"/>
<sequence length="494" mass="55831">MQTFDLRDFESSFTTNGFEKLSRSNARIMKGSNLVLITPAAERAGPTNIYEAWLTEFESYSEAMNPDLLELEREQMSKFTPRSIAKPGSQLIPGVYDSFEPVKINTSGLRPFSNPNANLRPRSIEHSAQATRSNTQAGCPTLEKKGLERENTVRHFASLYSQNLTQICAIRTQEDGKTRIVYIYPYVDIIQENRYFLPLFSVLREQTEFSAFKGPDAVDLAVTKLLLKAKDNPSMVCVSGDVSGFDDSVKKQLQESGFAEIKSYFQANYIDELDEIALRFGTKPLVLPNEQVLVGWHGIPSGSNFTGILGSVVNRQVLNSTPDDCQVMGDDFVVITDNPDEIFARYEQKKLNIHPTKTKIKPSSFVYLQRLHSLDLTVDGLAKGVYPTFRALTRLVYPERRSDFDDYGLKGRDYFAIRSLTILENCKNHPLFEKFVKFWLSYEKYVLPSKSSIPTYVRMMETKSVALGTTNQYGDAVEGIQNFESFKIARGLVG</sequence>
<dbReference type="GO" id="GO:0003968">
    <property type="term" value="F:RNA-directed RNA polymerase activity"/>
    <property type="evidence" value="ECO:0007669"/>
    <property type="project" value="InterPro"/>
</dbReference>
<dbReference type="AlphaFoldDB" id="A0A2V0RIS6"/>
<name>A0A2V0RIS6_9ZZZZ</name>
<dbReference type="EMBL" id="BDQD01000110">
    <property type="protein sequence ID" value="GBH22678.1"/>
    <property type="molecule type" value="Genomic_RNA"/>
</dbReference>
<dbReference type="InterPro" id="IPR043502">
    <property type="entry name" value="DNA/RNA_pol_sf"/>
</dbReference>